<feature type="domain" description="Fringe-like glycosyltransferase" evidence="12">
    <location>
        <begin position="116"/>
        <end position="195"/>
    </location>
</feature>
<dbReference type="FunFam" id="3.90.550.50:FF:000008">
    <property type="entry name" value="Beta-1,3-glucosyltransferase"/>
    <property type="match status" value="1"/>
</dbReference>
<dbReference type="PANTHER" id="PTHR10811">
    <property type="entry name" value="FRINGE-RELATED"/>
    <property type="match status" value="1"/>
</dbReference>
<evidence type="ECO:0000256" key="7">
    <source>
        <dbReference type="ARBA" id="ARBA00022989"/>
    </source>
</evidence>
<comment type="subcellular location">
    <subcellularLocation>
        <location evidence="9">Endomembrane system</location>
        <topology evidence="9">Single-pass membrane protein</topology>
    </subcellularLocation>
    <subcellularLocation>
        <location evidence="1">Membrane</location>
        <topology evidence="1">Single-pass type II membrane protein</topology>
    </subcellularLocation>
</comment>
<dbReference type="InterPro" id="IPR003378">
    <property type="entry name" value="Fringe-like_glycosylTrfase"/>
</dbReference>
<reference evidence="13 14" key="1">
    <citation type="submission" date="2024-11" db="EMBL/GenBank/DDBJ databases">
        <title>Chromosome-level genome assembly of the freshwater bivalve Anodonta woodiana.</title>
        <authorList>
            <person name="Chen X."/>
        </authorList>
    </citation>
    <scope>NUCLEOTIDE SEQUENCE [LARGE SCALE GENOMIC DNA]</scope>
    <source>
        <strain evidence="13">MN2024</strain>
        <tissue evidence="13">Gills</tissue>
    </source>
</reference>
<dbReference type="GO" id="GO:0012505">
    <property type="term" value="C:endomembrane system"/>
    <property type="evidence" value="ECO:0007669"/>
    <property type="project" value="UniProtKB-SubCell"/>
</dbReference>
<name>A0ABD3V820_SINWO</name>
<dbReference type="InterPro" id="IPR029044">
    <property type="entry name" value="Nucleotide-diphossugar_trans"/>
</dbReference>
<keyword evidence="3" id="KW-0328">Glycosyltransferase</keyword>
<keyword evidence="6" id="KW-0735">Signal-anchor</keyword>
<evidence type="ECO:0000256" key="2">
    <source>
        <dbReference type="ARBA" id="ARBA00008661"/>
    </source>
</evidence>
<evidence type="ECO:0000256" key="5">
    <source>
        <dbReference type="ARBA" id="ARBA00022692"/>
    </source>
</evidence>
<comment type="similarity">
    <text evidence="2">Belongs to the glycosyltransferase 31 family.</text>
</comment>
<feature type="region of interest" description="Disordered" evidence="10">
    <location>
        <begin position="470"/>
        <end position="499"/>
    </location>
</feature>
<keyword evidence="8 11" id="KW-0472">Membrane</keyword>
<comment type="caution">
    <text evidence="13">The sequence shown here is derived from an EMBL/GenBank/DDBJ whole genome shotgun (WGS) entry which is preliminary data.</text>
</comment>
<evidence type="ECO:0000313" key="13">
    <source>
        <dbReference type="EMBL" id="KAL3856690.1"/>
    </source>
</evidence>
<evidence type="ECO:0000313" key="14">
    <source>
        <dbReference type="Proteomes" id="UP001634394"/>
    </source>
</evidence>
<proteinExistence type="inferred from homology"/>
<keyword evidence="5 11" id="KW-0812">Transmembrane</keyword>
<dbReference type="GO" id="GO:0016020">
    <property type="term" value="C:membrane"/>
    <property type="evidence" value="ECO:0007669"/>
    <property type="project" value="UniProtKB-SubCell"/>
</dbReference>
<evidence type="ECO:0000256" key="10">
    <source>
        <dbReference type="SAM" id="MobiDB-lite"/>
    </source>
</evidence>
<keyword evidence="14" id="KW-1185">Reference proteome</keyword>
<dbReference type="GO" id="GO:0016757">
    <property type="term" value="F:glycosyltransferase activity"/>
    <property type="evidence" value="ECO:0007669"/>
    <property type="project" value="UniProtKB-KW"/>
</dbReference>
<evidence type="ECO:0000256" key="4">
    <source>
        <dbReference type="ARBA" id="ARBA00022679"/>
    </source>
</evidence>
<evidence type="ECO:0000256" key="9">
    <source>
        <dbReference type="ARBA" id="ARBA00037847"/>
    </source>
</evidence>
<organism evidence="13 14">
    <name type="scientific">Sinanodonta woodiana</name>
    <name type="common">Chinese pond mussel</name>
    <name type="synonym">Anodonta woodiana</name>
    <dbReference type="NCBI Taxonomy" id="1069815"/>
    <lineage>
        <taxon>Eukaryota</taxon>
        <taxon>Metazoa</taxon>
        <taxon>Spiralia</taxon>
        <taxon>Lophotrochozoa</taxon>
        <taxon>Mollusca</taxon>
        <taxon>Bivalvia</taxon>
        <taxon>Autobranchia</taxon>
        <taxon>Heteroconchia</taxon>
        <taxon>Palaeoheterodonta</taxon>
        <taxon>Unionida</taxon>
        <taxon>Unionoidea</taxon>
        <taxon>Unionidae</taxon>
        <taxon>Unioninae</taxon>
        <taxon>Sinanodonta</taxon>
    </lineage>
</organism>
<gene>
    <name evidence="13" type="ORF">ACJMK2_011415</name>
</gene>
<feature type="transmembrane region" description="Helical" evidence="11">
    <location>
        <begin position="9"/>
        <end position="28"/>
    </location>
</feature>
<protein>
    <recommendedName>
        <fullName evidence="12">Fringe-like glycosyltransferase domain-containing protein</fullName>
    </recommendedName>
</protein>
<evidence type="ECO:0000256" key="6">
    <source>
        <dbReference type="ARBA" id="ARBA00022968"/>
    </source>
</evidence>
<evidence type="ECO:0000256" key="11">
    <source>
        <dbReference type="SAM" id="Phobius"/>
    </source>
</evidence>
<accession>A0ABD3V820</accession>
<dbReference type="Proteomes" id="UP001634394">
    <property type="component" value="Unassembled WGS sequence"/>
</dbReference>
<sequence length="499" mass="57258">MASVQSRDVYTWVTCIFLLFQALVWNGYCDEFEESIKKLETLENDASLANIVFFALTQSEGYHANRAKAFQKHFNDQIKHLEKENRPLLYLSHKKWADIGTWTLFPLLTIFAEKFSKKSWFFICEEETRIDLPKLRGLLQQFNSSQDLFLGKPLRDQEPTIIHHFSDPKLFTYPDPAAGFLLSYPLVKKLADRLPDTGFRTDFNIDPKHELAKYIYQDGNGVRMTEVPELCTDNENAQCVTSYPVKFPDCGKPVKEGDFFVAVKTCEKYHKDRVSVVKNTWGKETENIEYYSHVEDPSIPTIDLGVQNTEHGHCGKTLAIMKRFISNPKTSQIPWLIIVDDDTIISIKRLKRLLACYDSSQSLAVGERYGYNVVSGIGYSYITGGGGMIFSNKMAQKFAAECPCPRDDSPDDMILGLCLKRFGIPVTHTPYLHQARPNDYSVDFLSHQIPVSFHKHWMNDPYQVYQMLQDEGRSSSDEDHEQYVDTRKDGAQSDGHDEL</sequence>
<evidence type="ECO:0000259" key="12">
    <source>
        <dbReference type="Pfam" id="PF02434"/>
    </source>
</evidence>
<dbReference type="EMBL" id="JBJQND010000013">
    <property type="protein sequence ID" value="KAL3856690.1"/>
    <property type="molecule type" value="Genomic_DNA"/>
</dbReference>
<evidence type="ECO:0000256" key="3">
    <source>
        <dbReference type="ARBA" id="ARBA00022676"/>
    </source>
</evidence>
<dbReference type="Gene3D" id="3.90.550.50">
    <property type="match status" value="2"/>
</dbReference>
<evidence type="ECO:0000256" key="1">
    <source>
        <dbReference type="ARBA" id="ARBA00004606"/>
    </source>
</evidence>
<dbReference type="SUPFAM" id="SSF53448">
    <property type="entry name" value="Nucleotide-diphospho-sugar transferases"/>
    <property type="match status" value="1"/>
</dbReference>
<keyword evidence="7 11" id="KW-1133">Transmembrane helix</keyword>
<keyword evidence="4" id="KW-0808">Transferase</keyword>
<dbReference type="AlphaFoldDB" id="A0ABD3V820"/>
<dbReference type="Pfam" id="PF02434">
    <property type="entry name" value="Fringe"/>
    <property type="match status" value="2"/>
</dbReference>
<feature type="domain" description="Fringe-like glycosyltransferase" evidence="12">
    <location>
        <begin position="253"/>
        <end position="458"/>
    </location>
</feature>
<evidence type="ECO:0000256" key="8">
    <source>
        <dbReference type="ARBA" id="ARBA00023136"/>
    </source>
</evidence>